<dbReference type="RefSeq" id="WP_331848300.1">
    <property type="nucleotide sequence ID" value="NZ_JAZHPZ010000012.1"/>
</dbReference>
<feature type="domain" description="Sulfatase N-terminal" evidence="1">
    <location>
        <begin position="240"/>
        <end position="488"/>
    </location>
</feature>
<accession>A0ABU7VYU2</accession>
<dbReference type="PANTHER" id="PTHR46615:SF1">
    <property type="entry name" value="ARYLSULFATASE K"/>
    <property type="match status" value="1"/>
</dbReference>
<keyword evidence="3" id="KW-1185">Reference proteome</keyword>
<dbReference type="EMBL" id="JAZHPZ010000012">
    <property type="protein sequence ID" value="MEF2968087.1"/>
    <property type="molecule type" value="Genomic_DNA"/>
</dbReference>
<evidence type="ECO:0000259" key="1">
    <source>
        <dbReference type="Pfam" id="PF00884"/>
    </source>
</evidence>
<name>A0ABU7VYU2_9BACL</name>
<evidence type="ECO:0000313" key="3">
    <source>
        <dbReference type="Proteomes" id="UP001306950"/>
    </source>
</evidence>
<organism evidence="2 3">
    <name type="scientific">Paenibacillus haidiansis</name>
    <dbReference type="NCBI Taxonomy" id="1574488"/>
    <lineage>
        <taxon>Bacteria</taxon>
        <taxon>Bacillati</taxon>
        <taxon>Bacillota</taxon>
        <taxon>Bacilli</taxon>
        <taxon>Bacillales</taxon>
        <taxon>Paenibacillaceae</taxon>
        <taxon>Paenibacillus</taxon>
    </lineage>
</organism>
<dbReference type="Gene3D" id="3.40.720.10">
    <property type="entry name" value="Alkaline Phosphatase, subunit A"/>
    <property type="match status" value="1"/>
</dbReference>
<dbReference type="InterPro" id="IPR000917">
    <property type="entry name" value="Sulfatase_N"/>
</dbReference>
<dbReference type="InterPro" id="IPR051849">
    <property type="entry name" value="GAG-degrading_sulfatase"/>
</dbReference>
<dbReference type="SUPFAM" id="SSF53649">
    <property type="entry name" value="Alkaline phosphatase-like"/>
    <property type="match status" value="1"/>
</dbReference>
<evidence type="ECO:0000313" key="2">
    <source>
        <dbReference type="EMBL" id="MEF2968087.1"/>
    </source>
</evidence>
<dbReference type="Gene3D" id="3.40.50.720">
    <property type="entry name" value="NAD(P)-binding Rossmann-like Domain"/>
    <property type="match status" value="1"/>
</dbReference>
<sequence length="609" mass="71434">MVEQAADFEDIITNLLKKYSLNINNNLSYLENIVFYNYSKIPYIDKQKLVVWGGGEHTRKLLSFIPELTKKTYCIVDNNVELQGQSIKGITIGAPEELKIIKPSVVIISSVAYADEISSEIRMILGSGTLIIDLYEGLPKMQIPFYDHNGMKIGINILISKYREGVSKAEKERYLLELIKQYLNIRDFVYARKFINEYINNQFENCDKLEKFLIELNQLLMNLKKCLQHRKNKDMAFLILDSLRYQDVQEDMPYLKALEEKAISFTNAYSTSTYTHTSVVSMFTGDIDTSIRDEKIKYGFELDNSSFLRGLFEKKYTIKNYSVLDFFGSDNRTEQAILKRNKKREYGKINLPISLVFWYYLCDLLNEKNNDFSLIHISEAHVPHLCGYHANSILLNSAVRYYVNLGDGEYSIDNYRIRYQETVEYIDKQLQFFMDFIPAETSLVICSDHGQAVGEHNAFGHIFTWYDEVIKVPLIFYRKEIEPRKITDLFSMSQLSEQLSEFLFRELKYENNNTELIYMFREELLNPTFTQNEMFLKALGQKFKNSFFVVRGINDKYVLYGNGTEEYYHLPNEEKNLITSSESKKRIEYLKVNLHNTEHYKNFISKGLN</sequence>
<dbReference type="InterPro" id="IPR017850">
    <property type="entry name" value="Alkaline_phosphatase_core_sf"/>
</dbReference>
<comment type="caution">
    <text evidence="2">The sequence shown here is derived from an EMBL/GenBank/DDBJ whole genome shotgun (WGS) entry which is preliminary data.</text>
</comment>
<dbReference type="Proteomes" id="UP001306950">
    <property type="component" value="Unassembled WGS sequence"/>
</dbReference>
<proteinExistence type="predicted"/>
<dbReference type="PANTHER" id="PTHR46615">
    <property type="entry name" value="ARYLSULFATASE K"/>
    <property type="match status" value="1"/>
</dbReference>
<protein>
    <submittedName>
        <fullName evidence="2">Sulfatase-like hydrolase/transferase</fullName>
    </submittedName>
</protein>
<dbReference type="Pfam" id="PF00884">
    <property type="entry name" value="Sulfatase"/>
    <property type="match status" value="1"/>
</dbReference>
<gene>
    <name evidence="2" type="ORF">V3851_19845</name>
</gene>
<reference evidence="2 3" key="1">
    <citation type="submission" date="2024-02" db="EMBL/GenBank/DDBJ databases">
        <title>A nitrogen-fixing paenibacillus bacterium.</title>
        <authorList>
            <person name="Zhang W.L."/>
            <person name="Chen S.F."/>
        </authorList>
    </citation>
    <scope>NUCLEOTIDE SEQUENCE [LARGE SCALE GENOMIC DNA]</scope>
    <source>
        <strain evidence="2 3">M1</strain>
    </source>
</reference>